<feature type="domain" description="C2" evidence="3">
    <location>
        <begin position="145"/>
        <end position="274"/>
    </location>
</feature>
<dbReference type="PANTHER" id="PTHR10857">
    <property type="entry name" value="COPINE"/>
    <property type="match status" value="1"/>
</dbReference>
<sequence>MFCCGRERQAMYAQAYPVGAPAAPVGGGLAPVTGCEITLYFRFAGLKSKDLFSPSDPFAVIHVLRKGRWELLGKTSVLKNKNTGSWPESFEMRFIFEEIQTLKVQVFDYDTITDHDLIGDCEFKLGNLMGSAGQTQKLALLKRNKSQGYLVIQGEKKDSDMGSNLVLKLDAIKLDSKDFFGLRPSDPYFLLEREVPGGDWISIYKSEWYKDNNNPKWKLCKVPLYKLCPGGVNEKFRIRVYDYDEGTKHDLIGDCTTTVQTLVSSVGQAFDVIHPPTKRKYKKSSYKNSGQLVVREARIEKPPTQVMLDYIAGGLELELVVAVDFTASNGNPNDPRSLHARHVGQLNQYQNAIQSIGSILESYDSDGLINAFGFGGQMQNGVSHCFSLNGNPNNPQVHGLNGLMQAYESALHTVPLSGPTYFAPLLSAVCNLARNDEVSQHAQKYTILLLLTDGAVQDFDQTISQIVRASSLALSIVIVGVGNANFGKMEHLDSDDSLLQTRDGLKSRRDIVQFVPFNKFRNDGQQLAKETLAEVPTQIVEYFRMLGIKPNPPLASAVTLDDRPPLVPHEQALANSGRELLKQAYHF</sequence>
<dbReference type="AlphaFoldDB" id="A0A7S2RUQ4"/>
<evidence type="ECO:0000256" key="1">
    <source>
        <dbReference type="ARBA" id="ARBA00009048"/>
    </source>
</evidence>
<protein>
    <recommendedName>
        <fullName evidence="6">C2 domain-containing protein</fullName>
    </recommendedName>
</protein>
<feature type="domain" description="C2" evidence="3">
    <location>
        <begin position="17"/>
        <end position="138"/>
    </location>
</feature>
<gene>
    <name evidence="5" type="ORF">QSP1433_LOCUS7237</name>
</gene>
<dbReference type="InterPro" id="IPR002035">
    <property type="entry name" value="VWF_A"/>
</dbReference>
<proteinExistence type="inferred from homology"/>
<dbReference type="CDD" id="cd04048">
    <property type="entry name" value="C2A_Copine"/>
    <property type="match status" value="1"/>
</dbReference>
<dbReference type="InterPro" id="IPR010734">
    <property type="entry name" value="Copine_C"/>
</dbReference>
<accession>A0A7S2RUQ4</accession>
<evidence type="ECO:0000256" key="2">
    <source>
        <dbReference type="ARBA" id="ARBA00022737"/>
    </source>
</evidence>
<dbReference type="InterPro" id="IPR045052">
    <property type="entry name" value="Copine"/>
</dbReference>
<dbReference type="GO" id="GO:0071277">
    <property type="term" value="P:cellular response to calcium ion"/>
    <property type="evidence" value="ECO:0007669"/>
    <property type="project" value="TreeGrafter"/>
</dbReference>
<feature type="domain" description="VWFA" evidence="4">
    <location>
        <begin position="318"/>
        <end position="493"/>
    </location>
</feature>
<evidence type="ECO:0000259" key="4">
    <source>
        <dbReference type="PROSITE" id="PS50234"/>
    </source>
</evidence>
<dbReference type="Pfam" id="PF00168">
    <property type="entry name" value="C2"/>
    <property type="match status" value="2"/>
</dbReference>
<name>A0A7S2RUQ4_9STRA</name>
<reference evidence="5" key="1">
    <citation type="submission" date="2021-01" db="EMBL/GenBank/DDBJ databases">
        <authorList>
            <person name="Corre E."/>
            <person name="Pelletier E."/>
            <person name="Niang G."/>
            <person name="Scheremetjew M."/>
            <person name="Finn R."/>
            <person name="Kale V."/>
            <person name="Holt S."/>
            <person name="Cochrane G."/>
            <person name="Meng A."/>
            <person name="Brown T."/>
            <person name="Cohen L."/>
        </authorList>
    </citation>
    <scope>NUCLEOTIDE SEQUENCE</scope>
    <source>
        <strain evidence="5">NY070348D</strain>
    </source>
</reference>
<dbReference type="InterPro" id="IPR000008">
    <property type="entry name" value="C2_dom"/>
</dbReference>
<dbReference type="PROSITE" id="PS50234">
    <property type="entry name" value="VWFA"/>
    <property type="match status" value="1"/>
</dbReference>
<evidence type="ECO:0008006" key="6">
    <source>
        <dbReference type="Google" id="ProtNLM"/>
    </source>
</evidence>
<dbReference type="SUPFAM" id="SSF53300">
    <property type="entry name" value="vWA-like"/>
    <property type="match status" value="1"/>
</dbReference>
<dbReference type="InterPro" id="IPR035892">
    <property type="entry name" value="C2_domain_sf"/>
</dbReference>
<comment type="similarity">
    <text evidence="1">Belongs to the copine family.</text>
</comment>
<dbReference type="InterPro" id="IPR036465">
    <property type="entry name" value="vWFA_dom_sf"/>
</dbReference>
<dbReference type="EMBL" id="HBHK01011550">
    <property type="protein sequence ID" value="CAD9681313.1"/>
    <property type="molecule type" value="Transcribed_RNA"/>
</dbReference>
<dbReference type="SUPFAM" id="SSF49562">
    <property type="entry name" value="C2 domain (Calcium/lipid-binding domain, CaLB)"/>
    <property type="match status" value="2"/>
</dbReference>
<dbReference type="SMART" id="SM00327">
    <property type="entry name" value="VWA"/>
    <property type="match status" value="1"/>
</dbReference>
<dbReference type="SMART" id="SM00239">
    <property type="entry name" value="C2"/>
    <property type="match status" value="2"/>
</dbReference>
<dbReference type="PANTHER" id="PTHR10857:SF106">
    <property type="entry name" value="C2 DOMAIN-CONTAINING PROTEIN"/>
    <property type="match status" value="1"/>
</dbReference>
<keyword evidence="2" id="KW-0677">Repeat</keyword>
<dbReference type="Pfam" id="PF07002">
    <property type="entry name" value="Copine"/>
    <property type="match status" value="1"/>
</dbReference>
<dbReference type="Gene3D" id="2.60.40.150">
    <property type="entry name" value="C2 domain"/>
    <property type="match status" value="2"/>
</dbReference>
<dbReference type="CDD" id="cd04047">
    <property type="entry name" value="C2B_Copine"/>
    <property type="match status" value="1"/>
</dbReference>
<dbReference type="InterPro" id="IPR037768">
    <property type="entry name" value="C2B_Copine"/>
</dbReference>
<evidence type="ECO:0000259" key="3">
    <source>
        <dbReference type="PROSITE" id="PS50004"/>
    </source>
</evidence>
<dbReference type="GO" id="GO:0005544">
    <property type="term" value="F:calcium-dependent phospholipid binding"/>
    <property type="evidence" value="ECO:0007669"/>
    <property type="project" value="InterPro"/>
</dbReference>
<dbReference type="GO" id="GO:0005886">
    <property type="term" value="C:plasma membrane"/>
    <property type="evidence" value="ECO:0007669"/>
    <property type="project" value="TreeGrafter"/>
</dbReference>
<dbReference type="PROSITE" id="PS50004">
    <property type="entry name" value="C2"/>
    <property type="match status" value="2"/>
</dbReference>
<organism evidence="5">
    <name type="scientific">Mucochytrium quahogii</name>
    <dbReference type="NCBI Taxonomy" id="96639"/>
    <lineage>
        <taxon>Eukaryota</taxon>
        <taxon>Sar</taxon>
        <taxon>Stramenopiles</taxon>
        <taxon>Bigyra</taxon>
        <taxon>Labyrinthulomycetes</taxon>
        <taxon>Thraustochytrida</taxon>
        <taxon>Thraustochytriidae</taxon>
        <taxon>Mucochytrium</taxon>
    </lineage>
</organism>
<evidence type="ECO:0000313" key="5">
    <source>
        <dbReference type="EMBL" id="CAD9681313.1"/>
    </source>
</evidence>